<evidence type="ECO:0000313" key="3">
    <source>
        <dbReference type="Proteomes" id="UP000006034"/>
    </source>
</evidence>
<protein>
    <recommendedName>
        <fullName evidence="1">MYM-type domain-containing protein</fullName>
    </recommendedName>
</protein>
<proteinExistence type="predicted"/>
<accession>E5Y6G9</accession>
<dbReference type="RefSeq" id="WP_005027345.1">
    <property type="nucleotide sequence ID" value="NZ_KE150240.1"/>
</dbReference>
<dbReference type="STRING" id="563192.HMPREF0179_01782"/>
<dbReference type="HOGENOM" id="CLU_168222_0_0_7"/>
<reference evidence="2 3" key="1">
    <citation type="submission" date="2010-10" db="EMBL/GenBank/DDBJ databases">
        <authorList>
            <consortium name="The Broad Institute Genome Sequencing Platform"/>
            <person name="Ward D."/>
            <person name="Earl A."/>
            <person name="Feldgarden M."/>
            <person name="Young S.K."/>
            <person name="Gargeya S."/>
            <person name="Zeng Q."/>
            <person name="Alvarado L."/>
            <person name="Berlin A."/>
            <person name="Bochicchio J."/>
            <person name="Chapman S.B."/>
            <person name="Chen Z."/>
            <person name="Freedman E."/>
            <person name="Gellesch M."/>
            <person name="Goldberg J."/>
            <person name="Griggs A."/>
            <person name="Gujja S."/>
            <person name="Heilman E."/>
            <person name="Heiman D."/>
            <person name="Howarth C."/>
            <person name="Mehta T."/>
            <person name="Neiman D."/>
            <person name="Pearson M."/>
            <person name="Roberts A."/>
            <person name="Saif S."/>
            <person name="Shea T."/>
            <person name="Shenoy N."/>
            <person name="Sisk P."/>
            <person name="Stolte C."/>
            <person name="Sykes S."/>
            <person name="White J."/>
            <person name="Yandava C."/>
            <person name="Allen-Vercoe E."/>
            <person name="Sibley C."/>
            <person name="Ambrose C.E."/>
            <person name="Strauss J."/>
            <person name="Daigneault M."/>
            <person name="Haas B."/>
            <person name="Nusbaum C."/>
            <person name="Birren B."/>
        </authorList>
    </citation>
    <scope>NUCLEOTIDE SEQUENCE [LARGE SCALE GENOMIC DNA]</scope>
    <source>
        <strain evidence="2 3">3_1_6</strain>
    </source>
</reference>
<organism evidence="2 3">
    <name type="scientific">Bilophila wadsworthia (strain 3_1_6)</name>
    <dbReference type="NCBI Taxonomy" id="563192"/>
    <lineage>
        <taxon>Bacteria</taxon>
        <taxon>Pseudomonadati</taxon>
        <taxon>Thermodesulfobacteriota</taxon>
        <taxon>Desulfovibrionia</taxon>
        <taxon>Desulfovibrionales</taxon>
        <taxon>Desulfovibrionaceae</taxon>
        <taxon>Bilophila</taxon>
    </lineage>
</organism>
<dbReference type="OrthoDB" id="3078737at2"/>
<evidence type="ECO:0000313" key="2">
    <source>
        <dbReference type="EMBL" id="EFV44441.1"/>
    </source>
</evidence>
<gene>
    <name evidence="2" type="ORF">HMPREF0179_01782</name>
</gene>
<feature type="domain" description="MYM-type" evidence="1">
    <location>
        <begin position="48"/>
        <end position="78"/>
    </location>
</feature>
<comment type="caution">
    <text evidence="2">The sequence shown here is derived from an EMBL/GenBank/DDBJ whole genome shotgun (WGS) entry which is preliminary data.</text>
</comment>
<dbReference type="EMBL" id="ADCP02000003">
    <property type="protein sequence ID" value="EFV44441.1"/>
    <property type="molecule type" value="Genomic_DNA"/>
</dbReference>
<reference evidence="2 3" key="2">
    <citation type="submission" date="2013-04" db="EMBL/GenBank/DDBJ databases">
        <title>The Genome Sequence of Bilophila wadsworthia 3_1_6.</title>
        <authorList>
            <consortium name="The Broad Institute Genomics Platform"/>
            <person name="Earl A."/>
            <person name="Ward D."/>
            <person name="Feldgarden M."/>
            <person name="Gevers D."/>
            <person name="Sibley C."/>
            <person name="Strauss J."/>
            <person name="Allen-Vercoe E."/>
            <person name="Walker B."/>
            <person name="Young S."/>
            <person name="Zeng Q."/>
            <person name="Gargeya S."/>
            <person name="Fitzgerald M."/>
            <person name="Haas B."/>
            <person name="Abouelleil A."/>
            <person name="Allen A.W."/>
            <person name="Alvarado L."/>
            <person name="Arachchi H.M."/>
            <person name="Berlin A.M."/>
            <person name="Chapman S.B."/>
            <person name="Gainer-Dewar J."/>
            <person name="Goldberg J."/>
            <person name="Griggs A."/>
            <person name="Gujja S."/>
            <person name="Hansen M."/>
            <person name="Howarth C."/>
            <person name="Imamovic A."/>
            <person name="Ireland A."/>
            <person name="Larimer J."/>
            <person name="McCowan C."/>
            <person name="Murphy C."/>
            <person name="Pearson M."/>
            <person name="Poon T.W."/>
            <person name="Priest M."/>
            <person name="Roberts A."/>
            <person name="Saif S."/>
            <person name="Shea T."/>
            <person name="Sisk P."/>
            <person name="Sykes S."/>
            <person name="Wortman J."/>
            <person name="Nusbaum C."/>
            <person name="Birren B."/>
        </authorList>
    </citation>
    <scope>NUCLEOTIDE SEQUENCE [LARGE SCALE GENOMIC DNA]</scope>
    <source>
        <strain evidence="2 3">3_1_6</strain>
    </source>
</reference>
<sequence>MWKWLILILVGYALYRMFMNDRKKSGEDTKKEKEHLIATGEMVKDPVCGAYIDSDSNITVRDGKTVHRFCSYDCRDEFLKRIGKLPEKTGGDDDE</sequence>
<dbReference type="GO" id="GO:0008270">
    <property type="term" value="F:zinc ion binding"/>
    <property type="evidence" value="ECO:0007669"/>
    <property type="project" value="InterPro"/>
</dbReference>
<dbReference type="GeneID" id="78087462"/>
<dbReference type="eggNOG" id="COG3350">
    <property type="taxonomic scope" value="Bacteria"/>
</dbReference>
<name>E5Y6G9_BILW3</name>
<dbReference type="InterPro" id="IPR010507">
    <property type="entry name" value="Znf_MYM"/>
</dbReference>
<evidence type="ECO:0000259" key="1">
    <source>
        <dbReference type="Pfam" id="PF06467"/>
    </source>
</evidence>
<dbReference type="Pfam" id="PF06467">
    <property type="entry name" value="zf-FCS"/>
    <property type="match status" value="1"/>
</dbReference>
<dbReference type="AlphaFoldDB" id="E5Y6G9"/>
<dbReference type="Proteomes" id="UP000006034">
    <property type="component" value="Unassembled WGS sequence"/>
</dbReference>
<keyword evidence="3" id="KW-1185">Reference proteome</keyword>